<proteinExistence type="predicted"/>
<sequence length="172" mass="19251">MVRRKVEIKAIENISKRHTTFTKRRQGLFKKAKDLCTKCEAEATVITVSKAGNIFAFGHPAVDPVVNRYLSNGNGDERVHGGNWMVVAMEDEEMQLLSKAERKIQKVMGKGRQEWNLAIGDLEINELDEMEAVIEDIKRIAAARAVEIVAGGGKDQDVKCIGKDSIVPYLRR</sequence>
<dbReference type="GO" id="GO:0005634">
    <property type="term" value="C:nucleus"/>
    <property type="evidence" value="ECO:0007669"/>
    <property type="project" value="UniProtKB-SubCell"/>
</dbReference>
<dbReference type="GO" id="GO:0046983">
    <property type="term" value="F:protein dimerization activity"/>
    <property type="evidence" value="ECO:0007669"/>
    <property type="project" value="InterPro"/>
</dbReference>
<dbReference type="EMBL" id="OU503040">
    <property type="protein sequence ID" value="CAI9762569.1"/>
    <property type="molecule type" value="Genomic_DNA"/>
</dbReference>
<feature type="domain" description="MADS-box" evidence="6">
    <location>
        <begin position="1"/>
        <end position="61"/>
    </location>
</feature>
<evidence type="ECO:0000313" key="7">
    <source>
        <dbReference type="EMBL" id="CAI9762569.1"/>
    </source>
</evidence>
<dbReference type="GO" id="GO:0000981">
    <property type="term" value="F:DNA-binding transcription factor activity, RNA polymerase II-specific"/>
    <property type="evidence" value="ECO:0007669"/>
    <property type="project" value="InterPro"/>
</dbReference>
<evidence type="ECO:0000256" key="1">
    <source>
        <dbReference type="ARBA" id="ARBA00004123"/>
    </source>
</evidence>
<dbReference type="PANTHER" id="PTHR11945">
    <property type="entry name" value="MADS BOX PROTEIN"/>
    <property type="match status" value="1"/>
</dbReference>
<evidence type="ECO:0000259" key="6">
    <source>
        <dbReference type="PROSITE" id="PS50066"/>
    </source>
</evidence>
<dbReference type="SMART" id="SM00432">
    <property type="entry name" value="MADS"/>
    <property type="match status" value="1"/>
</dbReference>
<dbReference type="PRINTS" id="PR00404">
    <property type="entry name" value="MADSDOMAIN"/>
</dbReference>
<keyword evidence="8" id="KW-1185">Reference proteome</keyword>
<evidence type="ECO:0000313" key="8">
    <source>
        <dbReference type="Proteomes" id="UP000834106"/>
    </source>
</evidence>
<dbReference type="GO" id="GO:0000978">
    <property type="term" value="F:RNA polymerase II cis-regulatory region sequence-specific DNA binding"/>
    <property type="evidence" value="ECO:0007669"/>
    <property type="project" value="TreeGrafter"/>
</dbReference>
<evidence type="ECO:0000256" key="3">
    <source>
        <dbReference type="ARBA" id="ARBA00023125"/>
    </source>
</evidence>
<keyword evidence="3" id="KW-0238">DNA-binding</keyword>
<evidence type="ECO:0000256" key="5">
    <source>
        <dbReference type="ARBA" id="ARBA00023242"/>
    </source>
</evidence>
<dbReference type="PANTHER" id="PTHR11945:SF779">
    <property type="entry name" value="AGAMOUS-LIKE MADS-BOX PROTEIN AGL61"/>
    <property type="match status" value="1"/>
</dbReference>
<dbReference type="AlphaFoldDB" id="A0AAD1Z486"/>
<evidence type="ECO:0000256" key="4">
    <source>
        <dbReference type="ARBA" id="ARBA00023163"/>
    </source>
</evidence>
<dbReference type="InterPro" id="IPR036879">
    <property type="entry name" value="TF_MADSbox_sf"/>
</dbReference>
<dbReference type="InterPro" id="IPR033897">
    <property type="entry name" value="SRF-like_MADS-box"/>
</dbReference>
<dbReference type="InterPro" id="IPR002100">
    <property type="entry name" value="TF_MADSbox"/>
</dbReference>
<protein>
    <recommendedName>
        <fullName evidence="6">MADS-box domain-containing protein</fullName>
    </recommendedName>
</protein>
<dbReference type="Proteomes" id="UP000834106">
    <property type="component" value="Chromosome 5"/>
</dbReference>
<evidence type="ECO:0000256" key="2">
    <source>
        <dbReference type="ARBA" id="ARBA00023015"/>
    </source>
</evidence>
<name>A0AAD1Z486_9LAMI</name>
<dbReference type="SUPFAM" id="SSF55455">
    <property type="entry name" value="SRF-like"/>
    <property type="match status" value="1"/>
</dbReference>
<dbReference type="Pfam" id="PF00319">
    <property type="entry name" value="SRF-TF"/>
    <property type="match status" value="1"/>
</dbReference>
<keyword evidence="5" id="KW-0539">Nucleus</keyword>
<organism evidence="7 8">
    <name type="scientific">Fraxinus pennsylvanica</name>
    <dbReference type="NCBI Taxonomy" id="56036"/>
    <lineage>
        <taxon>Eukaryota</taxon>
        <taxon>Viridiplantae</taxon>
        <taxon>Streptophyta</taxon>
        <taxon>Embryophyta</taxon>
        <taxon>Tracheophyta</taxon>
        <taxon>Spermatophyta</taxon>
        <taxon>Magnoliopsida</taxon>
        <taxon>eudicotyledons</taxon>
        <taxon>Gunneridae</taxon>
        <taxon>Pentapetalae</taxon>
        <taxon>asterids</taxon>
        <taxon>lamiids</taxon>
        <taxon>Lamiales</taxon>
        <taxon>Oleaceae</taxon>
        <taxon>Oleeae</taxon>
        <taxon>Fraxinus</taxon>
    </lineage>
</organism>
<reference evidence="7" key="1">
    <citation type="submission" date="2023-05" db="EMBL/GenBank/DDBJ databases">
        <authorList>
            <person name="Huff M."/>
        </authorList>
    </citation>
    <scope>NUCLEOTIDE SEQUENCE</scope>
</reference>
<gene>
    <name evidence="7" type="ORF">FPE_LOCUS9999</name>
</gene>
<dbReference type="Gene3D" id="3.40.1810.10">
    <property type="entry name" value="Transcription factor, MADS-box"/>
    <property type="match status" value="1"/>
</dbReference>
<comment type="subcellular location">
    <subcellularLocation>
        <location evidence="1">Nucleus</location>
    </subcellularLocation>
</comment>
<dbReference type="GO" id="GO:0045944">
    <property type="term" value="P:positive regulation of transcription by RNA polymerase II"/>
    <property type="evidence" value="ECO:0007669"/>
    <property type="project" value="InterPro"/>
</dbReference>
<keyword evidence="2" id="KW-0805">Transcription regulation</keyword>
<accession>A0AAD1Z486</accession>
<dbReference type="PROSITE" id="PS50066">
    <property type="entry name" value="MADS_BOX_2"/>
    <property type="match status" value="1"/>
</dbReference>
<dbReference type="CDD" id="cd00266">
    <property type="entry name" value="MADS_SRF_like"/>
    <property type="match status" value="1"/>
</dbReference>
<keyword evidence="4" id="KW-0804">Transcription</keyword>